<organism evidence="3 4">
    <name type="scientific">Kocuria marina</name>
    <dbReference type="NCBI Taxonomy" id="223184"/>
    <lineage>
        <taxon>Bacteria</taxon>
        <taxon>Bacillati</taxon>
        <taxon>Actinomycetota</taxon>
        <taxon>Actinomycetes</taxon>
        <taxon>Micrococcales</taxon>
        <taxon>Micrococcaceae</taxon>
        <taxon>Kocuria</taxon>
    </lineage>
</organism>
<evidence type="ECO:0000256" key="1">
    <source>
        <dbReference type="SAM" id="MobiDB-lite"/>
    </source>
</evidence>
<keyword evidence="2" id="KW-0732">Signal</keyword>
<sequence>MKSTRTKTLTAAVLAVPLLVGCGQSGQNAAEATTPQESQSVSAPAQQTAHGSTAATDGATAVAQPSPADTATAANTAGAGSTPAASATAPSLPAVADPCAGACDKTAAIPVHHPVFGAMEIVSYERVVEPGSAPAGKQASYAVYQNGQAVGYVPPREGTTVVSFGPAPVLGNQEWDLRTNSNVDKYGNVYLTDGQGVTVLTPTDKGYDSHDTMPAQRGKANHPFNWADLVIDATGEPTVIQHVTNEQGNDSGKRVNWTWNGQEFVAQK</sequence>
<dbReference type="STRING" id="223184.AS25_02020"/>
<feature type="signal peptide" evidence="2">
    <location>
        <begin position="1"/>
        <end position="29"/>
    </location>
</feature>
<dbReference type="PROSITE" id="PS51257">
    <property type="entry name" value="PROKAR_LIPOPROTEIN"/>
    <property type="match status" value="1"/>
</dbReference>
<reference evidence="3 4" key="1">
    <citation type="submission" date="2014-09" db="EMBL/GenBank/DDBJ databases">
        <title>High-quality draft genome sequence of Kocuria marina SO9-6, an actinobacterium isolated from a copper mine.</title>
        <authorList>
            <person name="Castro D.B."/>
            <person name="Pereira L.B."/>
            <person name="Silva M.V."/>
            <person name="Silva B.P."/>
            <person name="Zanardi B.R."/>
            <person name="Carlos C."/>
            <person name="Belgini D.R."/>
            <person name="Limache E.G."/>
            <person name="Lacerda G.V."/>
            <person name="Nery M.B."/>
            <person name="Gomes M.B."/>
            <person name="Souza S."/>
            <person name="Silva T.M."/>
            <person name="Rodrigues V.D."/>
            <person name="Paulino L.C."/>
            <person name="Vicentini R."/>
            <person name="Ferraz L.F."/>
            <person name="Ottoboni L.M."/>
        </authorList>
    </citation>
    <scope>NUCLEOTIDE SEQUENCE [LARGE SCALE GENOMIC DNA]</scope>
    <source>
        <strain evidence="3 4">SO9-6</strain>
    </source>
</reference>
<dbReference type="AlphaFoldDB" id="A0A0B0DCR6"/>
<name>A0A0B0DCR6_9MICC</name>
<dbReference type="eggNOG" id="ENOG503429H">
    <property type="taxonomic scope" value="Bacteria"/>
</dbReference>
<comment type="caution">
    <text evidence="3">The sequence shown here is derived from an EMBL/GenBank/DDBJ whole genome shotgun (WGS) entry which is preliminary data.</text>
</comment>
<dbReference type="RefSeq" id="WP_035960838.1">
    <property type="nucleotide sequence ID" value="NZ_JROM01000011.1"/>
</dbReference>
<evidence type="ECO:0000313" key="4">
    <source>
        <dbReference type="Proteomes" id="UP000030664"/>
    </source>
</evidence>
<protein>
    <recommendedName>
        <fullName evidence="5">Lipoprotein</fullName>
    </recommendedName>
</protein>
<feature type="compositionally biased region" description="Polar residues" evidence="1">
    <location>
        <begin position="26"/>
        <end position="55"/>
    </location>
</feature>
<dbReference type="Proteomes" id="UP000030664">
    <property type="component" value="Unassembled WGS sequence"/>
</dbReference>
<feature type="region of interest" description="Disordered" evidence="1">
    <location>
        <begin position="26"/>
        <end position="91"/>
    </location>
</feature>
<evidence type="ECO:0000313" key="3">
    <source>
        <dbReference type="EMBL" id="KHE75218.1"/>
    </source>
</evidence>
<gene>
    <name evidence="3" type="ORF">AS25_02020</name>
</gene>
<feature type="compositionally biased region" description="Low complexity" evidence="1">
    <location>
        <begin position="65"/>
        <end position="91"/>
    </location>
</feature>
<accession>A0A0B0DCR6</accession>
<dbReference type="EMBL" id="JROM01000011">
    <property type="protein sequence ID" value="KHE75218.1"/>
    <property type="molecule type" value="Genomic_DNA"/>
</dbReference>
<evidence type="ECO:0000256" key="2">
    <source>
        <dbReference type="SAM" id="SignalP"/>
    </source>
</evidence>
<proteinExistence type="predicted"/>
<evidence type="ECO:0008006" key="5">
    <source>
        <dbReference type="Google" id="ProtNLM"/>
    </source>
</evidence>
<feature type="chain" id="PRO_5002072300" description="Lipoprotein" evidence="2">
    <location>
        <begin position="30"/>
        <end position="268"/>
    </location>
</feature>